<evidence type="ECO:0000313" key="9">
    <source>
        <dbReference type="Proteomes" id="UP000185936"/>
    </source>
</evidence>
<evidence type="ECO:0000259" key="6">
    <source>
        <dbReference type="SMART" id="SM00382"/>
    </source>
</evidence>
<keyword evidence="3 5" id="KW-0547">Nucleotide-binding</keyword>
<evidence type="ECO:0000256" key="2">
    <source>
        <dbReference type="ARBA" id="ARBA00022705"/>
    </source>
</evidence>
<evidence type="ECO:0000259" key="7">
    <source>
        <dbReference type="SMART" id="SM01074"/>
    </source>
</evidence>
<dbReference type="InterPro" id="IPR036390">
    <property type="entry name" value="WH_DNA-bd_sf"/>
</dbReference>
<evidence type="ECO:0000256" key="5">
    <source>
        <dbReference type="HAMAP-Rule" id="MF_01407"/>
    </source>
</evidence>
<dbReference type="InterPro" id="IPR050311">
    <property type="entry name" value="ORC1/CDC6"/>
</dbReference>
<dbReference type="AlphaFoldDB" id="A0A1N7GYT3"/>
<accession>A0A1N7GYT3</accession>
<dbReference type="GO" id="GO:0051301">
    <property type="term" value="P:cell division"/>
    <property type="evidence" value="ECO:0007669"/>
    <property type="project" value="UniProtKB-KW"/>
</dbReference>
<keyword evidence="8" id="KW-0132">Cell division</keyword>
<comment type="function">
    <text evidence="5">Involved in regulation of DNA replication.</text>
</comment>
<name>A0A1N7GYT3_9EURY</name>
<dbReference type="SMART" id="SM00382">
    <property type="entry name" value="AAA"/>
    <property type="match status" value="1"/>
</dbReference>
<feature type="domain" description="AAA+ ATPase" evidence="6">
    <location>
        <begin position="48"/>
        <end position="203"/>
    </location>
</feature>
<dbReference type="Pfam" id="PF22703">
    <property type="entry name" value="Cdc6_lid"/>
    <property type="match status" value="1"/>
</dbReference>
<dbReference type="Gene3D" id="1.10.8.60">
    <property type="match status" value="1"/>
</dbReference>
<evidence type="ECO:0000256" key="4">
    <source>
        <dbReference type="ARBA" id="ARBA00022840"/>
    </source>
</evidence>
<dbReference type="InterPro" id="IPR036388">
    <property type="entry name" value="WH-like_DNA-bd_sf"/>
</dbReference>
<keyword evidence="9" id="KW-1185">Reference proteome</keyword>
<dbReference type="NCBIfam" id="TIGR02928">
    <property type="entry name" value="orc1/cdc6 family replication initiation protein"/>
    <property type="match status" value="1"/>
</dbReference>
<dbReference type="CDD" id="cd08768">
    <property type="entry name" value="Cdc6_C"/>
    <property type="match status" value="1"/>
</dbReference>
<dbReference type="GO" id="GO:0005524">
    <property type="term" value="F:ATP binding"/>
    <property type="evidence" value="ECO:0007669"/>
    <property type="project" value="UniProtKB-UniRule"/>
</dbReference>
<dbReference type="RefSeq" id="WP_076610621.1">
    <property type="nucleotide sequence ID" value="NZ_FTNR01000018.1"/>
</dbReference>
<dbReference type="InterPro" id="IPR049945">
    <property type="entry name" value="AAA_22"/>
</dbReference>
<dbReference type="PANTHER" id="PTHR10763:SF22">
    <property type="entry name" value="ORC1-TYPE DNA REPLICATION PROTEIN"/>
    <property type="match status" value="1"/>
</dbReference>
<dbReference type="Pfam" id="PF13401">
    <property type="entry name" value="AAA_22"/>
    <property type="match status" value="1"/>
</dbReference>
<dbReference type="EMBL" id="FTNR01000018">
    <property type="protein sequence ID" value="SIS17745.1"/>
    <property type="molecule type" value="Genomic_DNA"/>
</dbReference>
<dbReference type="InterPro" id="IPR015163">
    <property type="entry name" value="Cdc6_C"/>
</dbReference>
<proteinExistence type="inferred from homology"/>
<dbReference type="InterPro" id="IPR055237">
    <property type="entry name" value="Cdc6_lid"/>
</dbReference>
<dbReference type="SUPFAM" id="SSF52540">
    <property type="entry name" value="P-loop containing nucleoside triphosphate hydrolases"/>
    <property type="match status" value="1"/>
</dbReference>
<keyword evidence="2 5" id="KW-0235">DNA replication</keyword>
<reference evidence="9" key="1">
    <citation type="submission" date="2017-01" db="EMBL/GenBank/DDBJ databases">
        <authorList>
            <person name="Varghese N."/>
            <person name="Submissions S."/>
        </authorList>
    </citation>
    <scope>NUCLEOTIDE SEQUENCE [LARGE SCALE GENOMIC DNA]</scope>
    <source>
        <strain evidence="9">type strain: HArc-</strain>
    </source>
</reference>
<dbReference type="FunFam" id="1.10.8.60:FF:000073">
    <property type="entry name" value="ORC1-type DNA replication protein"/>
    <property type="match status" value="1"/>
</dbReference>
<evidence type="ECO:0000256" key="1">
    <source>
        <dbReference type="ARBA" id="ARBA00006184"/>
    </source>
</evidence>
<evidence type="ECO:0000256" key="3">
    <source>
        <dbReference type="ARBA" id="ARBA00022741"/>
    </source>
</evidence>
<dbReference type="OrthoDB" id="195574at2157"/>
<dbReference type="HAMAP" id="MF_01407">
    <property type="entry name" value="ORC1_type_DNA_replic_protein"/>
    <property type="match status" value="1"/>
</dbReference>
<gene>
    <name evidence="8" type="ORF">SAMN05421752_11824</name>
</gene>
<dbReference type="InterPro" id="IPR003593">
    <property type="entry name" value="AAA+_ATPase"/>
</dbReference>
<comment type="similarity">
    <text evidence="1 5">Belongs to the CDC6/cdc18 family.</text>
</comment>
<feature type="domain" description="Cdc6 C-terminal" evidence="7">
    <location>
        <begin position="302"/>
        <end position="385"/>
    </location>
</feature>
<dbReference type="Pfam" id="PF09079">
    <property type="entry name" value="WHD_Cdc6"/>
    <property type="match status" value="1"/>
</dbReference>
<feature type="binding site" evidence="5">
    <location>
        <position position="207"/>
    </location>
    <ligand>
        <name>ATP</name>
        <dbReference type="ChEBI" id="CHEBI:30616"/>
    </ligand>
</feature>
<keyword evidence="4 5" id="KW-0067">ATP-binding</keyword>
<dbReference type="InterPro" id="IPR014277">
    <property type="entry name" value="Orc1/Cdc6_arc"/>
</dbReference>
<dbReference type="SMART" id="SM01074">
    <property type="entry name" value="Cdc6_C"/>
    <property type="match status" value="1"/>
</dbReference>
<keyword evidence="8" id="KW-0131">Cell cycle</keyword>
<organism evidence="8 9">
    <name type="scientific">Natronorubrum thiooxidans</name>
    <dbReference type="NCBI Taxonomy" id="308853"/>
    <lineage>
        <taxon>Archaea</taxon>
        <taxon>Methanobacteriati</taxon>
        <taxon>Methanobacteriota</taxon>
        <taxon>Stenosarchaea group</taxon>
        <taxon>Halobacteria</taxon>
        <taxon>Halobacteriales</taxon>
        <taxon>Natrialbaceae</taxon>
        <taxon>Natronorubrum</taxon>
    </lineage>
</organism>
<dbReference type="Gene3D" id="3.40.50.300">
    <property type="entry name" value="P-loop containing nucleotide triphosphate hydrolases"/>
    <property type="match status" value="1"/>
</dbReference>
<protein>
    <recommendedName>
        <fullName evidence="5">ORC1-type DNA replication protein</fullName>
    </recommendedName>
</protein>
<dbReference type="PANTHER" id="PTHR10763">
    <property type="entry name" value="CELL DIVISION CONTROL PROTEIN 6-RELATED"/>
    <property type="match status" value="1"/>
</dbReference>
<dbReference type="InterPro" id="IPR027417">
    <property type="entry name" value="P-loop_NTPase"/>
</dbReference>
<dbReference type="GO" id="GO:0006260">
    <property type="term" value="P:DNA replication"/>
    <property type="evidence" value="ECO:0007669"/>
    <property type="project" value="UniProtKB-UniRule"/>
</dbReference>
<evidence type="ECO:0000313" key="8">
    <source>
        <dbReference type="EMBL" id="SIS17745.1"/>
    </source>
</evidence>
<feature type="binding site" evidence="5">
    <location>
        <begin position="60"/>
        <end position="64"/>
    </location>
    <ligand>
        <name>ATP</name>
        <dbReference type="ChEBI" id="CHEBI:30616"/>
    </ligand>
</feature>
<dbReference type="Proteomes" id="UP000185936">
    <property type="component" value="Unassembled WGS sequence"/>
</dbReference>
<feature type="binding site" evidence="5">
    <location>
        <position position="219"/>
    </location>
    <ligand>
        <name>ATP</name>
        <dbReference type="ChEBI" id="CHEBI:30616"/>
    </ligand>
</feature>
<dbReference type="Gene3D" id="1.10.10.10">
    <property type="entry name" value="Winged helix-like DNA-binding domain superfamily/Winged helix DNA-binding domain"/>
    <property type="match status" value="1"/>
</dbReference>
<dbReference type="SUPFAM" id="SSF46785">
    <property type="entry name" value="Winged helix' DNA-binding domain"/>
    <property type="match status" value="1"/>
</dbReference>
<sequence length="404" mass="45767">MGLFDIKNEIFEDKSVLRETYVPDELPGREEEMYDYRFALEDIKTGDEPNNILVYGETGVGKTVATRRILGALSDAVEDQDDVSFEHVWVNCKDKTSYQATVDTVNELLDFEDRIKGTGHSRSDVLNMLWREIDALDATHVMIVLDEVDSLGTDDSLLYQIPRAKANGHVDTMVGVIGISNNFTFRENISARASSTLKEDEIHFSTYDAPQLQEILSQRAELAFKDGVLDEGLIEYMAAIVAQDTGSARDAIEILRLAGRLARKHQDATVTEEHVREASEQLERVIVEKELYSLPTQYHVLLQSIALLQERGKLPARRKTVYNVYEQVCENIQITPKAQRTIHDKLSQLALKGFLSITEKNKGESGGKYWEYDLEINPETVNEVLDDVDRLSNVREETTLSQFS</sequence>
<dbReference type="STRING" id="308853.SAMN05421752_11824"/>